<comment type="caution">
    <text evidence="1">The sequence shown here is derived from an EMBL/GenBank/DDBJ whole genome shotgun (WGS) entry which is preliminary data.</text>
</comment>
<reference evidence="1 2" key="1">
    <citation type="journal article" date="2016" name="Front. Microbiol.">
        <title>Comparative Genomic Analysis Reveals a Diverse Repertoire of Genes Involved in Prokaryote-Eukaryote Interactions within the Pseudovibrio Genus.</title>
        <authorList>
            <person name="Romano S."/>
            <person name="Fernandez-Guerra A."/>
            <person name="Reen F.J."/>
            <person name="Glockner F.O."/>
            <person name="Crowley S.P."/>
            <person name="O'Sullivan O."/>
            <person name="Cotter P.D."/>
            <person name="Adams C."/>
            <person name="Dobson A.D."/>
            <person name="O'Gara F."/>
        </authorList>
    </citation>
    <scope>NUCLEOTIDE SEQUENCE [LARGE SCALE GENOMIC DNA]</scope>
    <source>
        <strain evidence="1 2">Ad2</strain>
    </source>
</reference>
<dbReference type="PATRIC" id="fig|989403.3.peg.1620"/>
<proteinExistence type="predicted"/>
<evidence type="ECO:0000313" key="1">
    <source>
        <dbReference type="EMBL" id="KZL20226.1"/>
    </source>
</evidence>
<gene>
    <name evidence="1" type="ORF">PsAD2_01522</name>
</gene>
<dbReference type="Proteomes" id="UP000076577">
    <property type="component" value="Unassembled WGS sequence"/>
</dbReference>
<dbReference type="STRING" id="989403.SAMN05421798_103243"/>
<keyword evidence="2" id="KW-1185">Reference proteome</keyword>
<dbReference type="OrthoDB" id="7874330at2"/>
<organism evidence="1 2">
    <name type="scientific">Pseudovibrio axinellae</name>
    <dbReference type="NCBI Taxonomy" id="989403"/>
    <lineage>
        <taxon>Bacteria</taxon>
        <taxon>Pseudomonadati</taxon>
        <taxon>Pseudomonadota</taxon>
        <taxon>Alphaproteobacteria</taxon>
        <taxon>Hyphomicrobiales</taxon>
        <taxon>Stappiaceae</taxon>
        <taxon>Pseudovibrio</taxon>
    </lineage>
</organism>
<dbReference type="RefSeq" id="WP_068004555.1">
    <property type="nucleotide sequence ID" value="NZ_FOFM01000003.1"/>
</dbReference>
<evidence type="ECO:0000313" key="2">
    <source>
        <dbReference type="Proteomes" id="UP000076577"/>
    </source>
</evidence>
<dbReference type="EMBL" id="LMCB01000010">
    <property type="protein sequence ID" value="KZL20226.1"/>
    <property type="molecule type" value="Genomic_DNA"/>
</dbReference>
<sequence length="103" mass="11366">MKLRALTVAAVALSVGYTAQINPEAFQSGSKNVSPVSFKVGDANAQTAELNQTRRVTRRTSRRVNRRQNIADCSPYNGYYDCAGVYYRAVVEDGKTVYVVVNK</sequence>
<accession>A0A165ZSC6</accession>
<protein>
    <submittedName>
        <fullName evidence="1">Uncharacterized protein</fullName>
    </submittedName>
</protein>
<name>A0A165ZSC6_9HYPH</name>
<dbReference type="AlphaFoldDB" id="A0A165ZSC6"/>